<evidence type="ECO:0000313" key="12">
    <source>
        <dbReference type="EMBL" id="ANV97948.1"/>
    </source>
</evidence>
<dbReference type="PRINTS" id="PR01506">
    <property type="entry name" value="TATBPROTEIN"/>
</dbReference>
<name>A0A1B1U5C1_9HELI</name>
<evidence type="ECO:0000256" key="4">
    <source>
        <dbReference type="ARBA" id="ARBA00022692"/>
    </source>
</evidence>
<evidence type="ECO:0000256" key="5">
    <source>
        <dbReference type="ARBA" id="ARBA00022927"/>
    </source>
</evidence>
<evidence type="ECO:0000256" key="3">
    <source>
        <dbReference type="ARBA" id="ARBA00022475"/>
    </source>
</evidence>
<comment type="subcellular location">
    <subcellularLocation>
        <location evidence="9">Cell membrane</location>
        <topology evidence="9">Single-pass membrane protein</topology>
    </subcellularLocation>
    <subcellularLocation>
        <location evidence="1">Membrane</location>
        <topology evidence="1">Single-pass membrane protein</topology>
    </subcellularLocation>
</comment>
<keyword evidence="13" id="KW-1185">Reference proteome</keyword>
<feature type="transmembrane region" description="Helical" evidence="11">
    <location>
        <begin position="6"/>
        <end position="22"/>
    </location>
</feature>
<dbReference type="AlphaFoldDB" id="A0A1B1U5C1"/>
<sequence length="133" mass="14901">MFGMGFFEIFVVVVIAIIFLGPEKLPGAMIDLAKFFRAVKKTMDDAKSSIDQELNIAELKKEALQYKESIAKNLDEINADTRFDTFDSPLDVSQDTKPPLPKEPNTPSSQSNQTHTTPHQPEEIGYKKDPTNV</sequence>
<proteinExistence type="inferred from homology"/>
<dbReference type="InterPro" id="IPR003369">
    <property type="entry name" value="TatA/B/E"/>
</dbReference>
<feature type="region of interest" description="Disordered" evidence="10">
    <location>
        <begin position="85"/>
        <end position="133"/>
    </location>
</feature>
<evidence type="ECO:0000256" key="9">
    <source>
        <dbReference type="HAMAP-Rule" id="MF_00237"/>
    </source>
</evidence>
<dbReference type="KEGG" id="het:BBW65_03655"/>
<keyword evidence="8 9" id="KW-0472">Membrane</keyword>
<keyword evidence="5 9" id="KW-0653">Protein transport</keyword>
<evidence type="ECO:0000256" key="2">
    <source>
        <dbReference type="ARBA" id="ARBA00022448"/>
    </source>
</evidence>
<dbReference type="GO" id="GO:0008320">
    <property type="term" value="F:protein transmembrane transporter activity"/>
    <property type="evidence" value="ECO:0007669"/>
    <property type="project" value="UniProtKB-UniRule"/>
</dbReference>
<dbReference type="InterPro" id="IPR018448">
    <property type="entry name" value="TatB"/>
</dbReference>
<dbReference type="NCBIfam" id="TIGR01410">
    <property type="entry name" value="tatB"/>
    <property type="match status" value="1"/>
</dbReference>
<dbReference type="RefSeq" id="WP_066339861.1">
    <property type="nucleotide sequence ID" value="NZ_CP016503.1"/>
</dbReference>
<accession>A0A1B1U5C1</accession>
<keyword evidence="2 9" id="KW-0813">Transport</keyword>
<reference evidence="13" key="1">
    <citation type="submission" date="2016-07" db="EMBL/GenBank/DDBJ databases">
        <authorList>
            <person name="Florea S."/>
            <person name="Webb J.S."/>
            <person name="Jaromczyk J."/>
            <person name="Schardl C.L."/>
        </authorList>
    </citation>
    <scope>NUCLEOTIDE SEQUENCE [LARGE SCALE GENOMIC DNA]</scope>
    <source>
        <strain evidence="13">MIT 01-6242</strain>
    </source>
</reference>
<dbReference type="GO" id="GO:0033281">
    <property type="term" value="C:TAT protein transport complex"/>
    <property type="evidence" value="ECO:0007669"/>
    <property type="project" value="UniProtKB-UniRule"/>
</dbReference>
<keyword evidence="4 9" id="KW-0812">Transmembrane</keyword>
<dbReference type="OrthoDB" id="5373084at2"/>
<feature type="compositionally biased region" description="Polar residues" evidence="10">
    <location>
        <begin position="105"/>
        <end position="119"/>
    </location>
</feature>
<evidence type="ECO:0000256" key="6">
    <source>
        <dbReference type="ARBA" id="ARBA00022989"/>
    </source>
</evidence>
<keyword evidence="7 9" id="KW-0811">Translocation</keyword>
<dbReference type="STRING" id="222136.BBW65_03655"/>
<dbReference type="EMBL" id="CP016503">
    <property type="protein sequence ID" value="ANV97948.1"/>
    <property type="molecule type" value="Genomic_DNA"/>
</dbReference>
<evidence type="ECO:0000256" key="8">
    <source>
        <dbReference type="ARBA" id="ARBA00023136"/>
    </source>
</evidence>
<evidence type="ECO:0000256" key="10">
    <source>
        <dbReference type="SAM" id="MobiDB-lite"/>
    </source>
</evidence>
<gene>
    <name evidence="12" type="ORF">BBW65_03655</name>
</gene>
<keyword evidence="3 9" id="KW-1003">Cell membrane</keyword>
<evidence type="ECO:0000256" key="7">
    <source>
        <dbReference type="ARBA" id="ARBA00023010"/>
    </source>
</evidence>
<keyword evidence="6 9" id="KW-1133">Transmembrane helix</keyword>
<dbReference type="Gene3D" id="1.20.5.3310">
    <property type="match status" value="1"/>
</dbReference>
<dbReference type="Pfam" id="PF02416">
    <property type="entry name" value="TatA_B_E"/>
    <property type="match status" value="1"/>
</dbReference>
<dbReference type="HAMAP" id="MF_00237">
    <property type="entry name" value="TatB"/>
    <property type="match status" value="1"/>
</dbReference>
<evidence type="ECO:0000256" key="1">
    <source>
        <dbReference type="ARBA" id="ARBA00004167"/>
    </source>
</evidence>
<dbReference type="GO" id="GO:0043953">
    <property type="term" value="P:protein transport by the Tat complex"/>
    <property type="evidence" value="ECO:0007669"/>
    <property type="project" value="UniProtKB-UniRule"/>
</dbReference>
<organism evidence="12 13">
    <name type="scientific">Helicobacter enhydrae</name>
    <dbReference type="NCBI Taxonomy" id="222136"/>
    <lineage>
        <taxon>Bacteria</taxon>
        <taxon>Pseudomonadati</taxon>
        <taxon>Campylobacterota</taxon>
        <taxon>Epsilonproteobacteria</taxon>
        <taxon>Campylobacterales</taxon>
        <taxon>Helicobacteraceae</taxon>
        <taxon>Helicobacter</taxon>
    </lineage>
</organism>
<protein>
    <recommendedName>
        <fullName evidence="9">Sec-independent protein translocase protein TatB homolog</fullName>
    </recommendedName>
</protein>
<dbReference type="Proteomes" id="UP000092884">
    <property type="component" value="Chromosome"/>
</dbReference>
<evidence type="ECO:0000313" key="13">
    <source>
        <dbReference type="Proteomes" id="UP000092884"/>
    </source>
</evidence>
<comment type="similarity">
    <text evidence="9">Belongs to the TatB family.</text>
</comment>
<feature type="compositionally biased region" description="Basic and acidic residues" evidence="10">
    <location>
        <begin position="120"/>
        <end position="133"/>
    </location>
</feature>
<evidence type="ECO:0000256" key="11">
    <source>
        <dbReference type="SAM" id="Phobius"/>
    </source>
</evidence>